<dbReference type="OrthoDB" id="9803889at2"/>
<evidence type="ECO:0000256" key="7">
    <source>
        <dbReference type="ARBA" id="ARBA00022763"/>
    </source>
</evidence>
<comment type="similarity">
    <text evidence="2 12 13">Belongs to the RecF family.</text>
</comment>
<evidence type="ECO:0000256" key="8">
    <source>
        <dbReference type="ARBA" id="ARBA00022840"/>
    </source>
</evidence>
<dbReference type="InterPro" id="IPR018078">
    <property type="entry name" value="DNA-binding_RecF_CS"/>
</dbReference>
<evidence type="ECO:0000256" key="6">
    <source>
        <dbReference type="ARBA" id="ARBA00022741"/>
    </source>
</evidence>
<evidence type="ECO:0000256" key="12">
    <source>
        <dbReference type="HAMAP-Rule" id="MF_00365"/>
    </source>
</evidence>
<dbReference type="PROSITE" id="PS00618">
    <property type="entry name" value="RECF_2"/>
    <property type="match status" value="1"/>
</dbReference>
<evidence type="ECO:0000256" key="2">
    <source>
        <dbReference type="ARBA" id="ARBA00008016"/>
    </source>
</evidence>
<organism evidence="15 16">
    <name type="scientific">Clostridium bornimense</name>
    <dbReference type="NCBI Taxonomy" id="1216932"/>
    <lineage>
        <taxon>Bacteria</taxon>
        <taxon>Bacillati</taxon>
        <taxon>Bacillota</taxon>
        <taxon>Clostridia</taxon>
        <taxon>Eubacteriales</taxon>
        <taxon>Clostridiaceae</taxon>
        <taxon>Clostridium</taxon>
    </lineage>
</organism>
<dbReference type="PANTHER" id="PTHR32182">
    <property type="entry name" value="DNA REPLICATION AND REPAIR PROTEIN RECF"/>
    <property type="match status" value="1"/>
</dbReference>
<name>W6RYU5_9CLOT</name>
<evidence type="ECO:0000256" key="11">
    <source>
        <dbReference type="ARBA" id="ARBA00023236"/>
    </source>
</evidence>
<keyword evidence="16" id="KW-1185">Reference proteome</keyword>
<protein>
    <recommendedName>
        <fullName evidence="3 12">DNA replication and repair protein RecF</fullName>
    </recommendedName>
</protein>
<evidence type="ECO:0000259" key="14">
    <source>
        <dbReference type="Pfam" id="PF02463"/>
    </source>
</evidence>
<dbReference type="GO" id="GO:0006260">
    <property type="term" value="P:DNA replication"/>
    <property type="evidence" value="ECO:0007669"/>
    <property type="project" value="UniProtKB-UniRule"/>
</dbReference>
<dbReference type="SUPFAM" id="SSF52540">
    <property type="entry name" value="P-loop containing nucleoside triphosphate hydrolases"/>
    <property type="match status" value="1"/>
</dbReference>
<proteinExistence type="inferred from homology"/>
<evidence type="ECO:0000313" key="15">
    <source>
        <dbReference type="EMBL" id="CDM67202.1"/>
    </source>
</evidence>
<accession>W6RYU5</accession>
<feature type="binding site" evidence="12">
    <location>
        <begin position="30"/>
        <end position="37"/>
    </location>
    <ligand>
        <name>ATP</name>
        <dbReference type="ChEBI" id="CHEBI:30616"/>
    </ligand>
</feature>
<dbReference type="InterPro" id="IPR003395">
    <property type="entry name" value="RecF/RecN/SMC_N"/>
</dbReference>
<evidence type="ECO:0000256" key="9">
    <source>
        <dbReference type="ARBA" id="ARBA00023125"/>
    </source>
</evidence>
<evidence type="ECO:0000313" key="16">
    <source>
        <dbReference type="Proteomes" id="UP000019426"/>
    </source>
</evidence>
<dbReference type="GO" id="GO:0005524">
    <property type="term" value="F:ATP binding"/>
    <property type="evidence" value="ECO:0007669"/>
    <property type="project" value="UniProtKB-UniRule"/>
</dbReference>
<dbReference type="PATRIC" id="fig|1216932.3.peg.4"/>
<evidence type="ECO:0000256" key="13">
    <source>
        <dbReference type="RuleBase" id="RU000578"/>
    </source>
</evidence>
<keyword evidence="11 12" id="KW-0742">SOS response</keyword>
<dbReference type="Proteomes" id="UP000019426">
    <property type="component" value="Chromosome M2/40_rep1"/>
</dbReference>
<dbReference type="AlphaFoldDB" id="W6RYU5"/>
<dbReference type="RefSeq" id="WP_044035686.1">
    <property type="nucleotide sequence ID" value="NZ_HG917868.1"/>
</dbReference>
<sequence length="366" mass="42570">MYIKKLAIKNYRNYSNLSLSLSKNVNVFTGDNAQGKTNILESIYYSSLGRSHRTSKDKELIKWNESYGEIVLDVARERLDKKIDIKFSREGKKSITINSIRLRKISELIGVFNAVIFSPEDLKVVKESASFRRKFLDIELSKLKPKYYTTLVSYNKVLSERNTILKTYNDNLEEILEIYDRQLAKLGSVIVKQRILYLQKLQQYGEKIHSDITKNKEKINFRYISDLKSYSSLESDLYELISKNRSRDINKRITSKGPHRDDFLIDINGVDTRVYGSQGQQRTAILTIKFASLEIIKEFIGEYPVLLLDDVLSELDVNRQSFILNSLKNVQTIITCTGMETIRNYLKDDFKLFMVKEGSIEKIIEE</sequence>
<evidence type="ECO:0000256" key="4">
    <source>
        <dbReference type="ARBA" id="ARBA00022490"/>
    </source>
</evidence>
<keyword evidence="5 12" id="KW-0235">DNA replication</keyword>
<dbReference type="InterPro" id="IPR027417">
    <property type="entry name" value="P-loop_NTPase"/>
</dbReference>
<evidence type="ECO:0000256" key="1">
    <source>
        <dbReference type="ARBA" id="ARBA00004496"/>
    </source>
</evidence>
<dbReference type="GO" id="GO:0006302">
    <property type="term" value="P:double-strand break repair"/>
    <property type="evidence" value="ECO:0007669"/>
    <property type="project" value="TreeGrafter"/>
</dbReference>
<dbReference type="CDD" id="cd03242">
    <property type="entry name" value="ABC_RecF"/>
    <property type="match status" value="1"/>
</dbReference>
<keyword evidence="4 12" id="KW-0963">Cytoplasm</keyword>
<evidence type="ECO:0000256" key="3">
    <source>
        <dbReference type="ARBA" id="ARBA00020170"/>
    </source>
</evidence>
<keyword evidence="7 12" id="KW-0227">DNA damage</keyword>
<dbReference type="InterPro" id="IPR001238">
    <property type="entry name" value="DNA-binding_RecF"/>
</dbReference>
<keyword evidence="8 12" id="KW-0067">ATP-binding</keyword>
<evidence type="ECO:0000256" key="10">
    <source>
        <dbReference type="ARBA" id="ARBA00023204"/>
    </source>
</evidence>
<dbReference type="STRING" id="1216932.CM240_0004"/>
<reference evidence="15 16" key="1">
    <citation type="submission" date="2013-11" db="EMBL/GenBank/DDBJ databases">
        <title>Complete genome sequence of Clostridum sp. M2/40.</title>
        <authorList>
            <person name="Wibberg D."/>
            <person name="Puehler A."/>
            <person name="Schlueter A."/>
        </authorList>
    </citation>
    <scope>NUCLEOTIDE SEQUENCE [LARGE SCALE GENOMIC DNA]</scope>
    <source>
        <strain evidence="16">M2/40</strain>
    </source>
</reference>
<dbReference type="GO" id="GO:0009432">
    <property type="term" value="P:SOS response"/>
    <property type="evidence" value="ECO:0007669"/>
    <property type="project" value="UniProtKB-UniRule"/>
</dbReference>
<dbReference type="PANTHER" id="PTHR32182:SF0">
    <property type="entry name" value="DNA REPLICATION AND REPAIR PROTEIN RECF"/>
    <property type="match status" value="1"/>
</dbReference>
<dbReference type="eggNOG" id="COG1195">
    <property type="taxonomic scope" value="Bacteria"/>
</dbReference>
<keyword evidence="6 12" id="KW-0547">Nucleotide-binding</keyword>
<dbReference type="GO" id="GO:0005737">
    <property type="term" value="C:cytoplasm"/>
    <property type="evidence" value="ECO:0007669"/>
    <property type="project" value="UniProtKB-SubCell"/>
</dbReference>
<dbReference type="GO" id="GO:0000731">
    <property type="term" value="P:DNA synthesis involved in DNA repair"/>
    <property type="evidence" value="ECO:0007669"/>
    <property type="project" value="TreeGrafter"/>
</dbReference>
<dbReference type="HOGENOM" id="CLU_040267_0_1_9"/>
<dbReference type="HAMAP" id="MF_00365">
    <property type="entry name" value="RecF"/>
    <property type="match status" value="1"/>
</dbReference>
<comment type="subcellular location">
    <subcellularLocation>
        <location evidence="1 12 13">Cytoplasm</location>
    </subcellularLocation>
</comment>
<dbReference type="NCBIfam" id="TIGR00611">
    <property type="entry name" value="recf"/>
    <property type="match status" value="1"/>
</dbReference>
<gene>
    <name evidence="12 15" type="primary">recF</name>
    <name evidence="15" type="ORF">CM240_0004</name>
</gene>
<feature type="domain" description="RecF/RecN/SMC N-terminal" evidence="14">
    <location>
        <begin position="2"/>
        <end position="358"/>
    </location>
</feature>
<dbReference type="KEGG" id="clt:CM240_0004"/>
<dbReference type="GO" id="GO:0003697">
    <property type="term" value="F:single-stranded DNA binding"/>
    <property type="evidence" value="ECO:0007669"/>
    <property type="project" value="UniProtKB-UniRule"/>
</dbReference>
<dbReference type="Gene3D" id="1.20.1050.90">
    <property type="entry name" value="RecF/RecN/SMC, N-terminal domain"/>
    <property type="match status" value="1"/>
</dbReference>
<keyword evidence="9 12" id="KW-0238">DNA-binding</keyword>
<evidence type="ECO:0000256" key="5">
    <source>
        <dbReference type="ARBA" id="ARBA00022705"/>
    </source>
</evidence>
<dbReference type="Gene3D" id="3.40.50.300">
    <property type="entry name" value="P-loop containing nucleotide triphosphate hydrolases"/>
    <property type="match status" value="1"/>
</dbReference>
<dbReference type="EMBL" id="HG917868">
    <property type="protein sequence ID" value="CDM67202.1"/>
    <property type="molecule type" value="Genomic_DNA"/>
</dbReference>
<dbReference type="InterPro" id="IPR042174">
    <property type="entry name" value="RecF_2"/>
</dbReference>
<keyword evidence="10 12" id="KW-0234">DNA repair</keyword>
<comment type="function">
    <text evidence="12 13">The RecF protein is involved in DNA metabolism; it is required for DNA replication and normal SOS inducibility. RecF binds preferentially to single-stranded, linear DNA. It also seems to bind ATP.</text>
</comment>
<dbReference type="Pfam" id="PF02463">
    <property type="entry name" value="SMC_N"/>
    <property type="match status" value="1"/>
</dbReference>